<keyword evidence="1" id="KW-0812">Transmembrane</keyword>
<accession>A0A5N1JTA5</accession>
<reference evidence="3 4" key="1">
    <citation type="submission" date="2019-09" db="EMBL/GenBank/DDBJ databases">
        <title>Genome Sequence of Larkinella sp MA1.</title>
        <authorList>
            <person name="Srinivasan S."/>
        </authorList>
    </citation>
    <scope>NUCLEOTIDE SEQUENCE [LARGE SCALE GENOMIC DNA]</scope>
    <source>
        <strain evidence="3 4">MA1</strain>
    </source>
</reference>
<dbReference type="InterPro" id="IPR050640">
    <property type="entry name" value="Bact_2-comp_sensor_kinase"/>
</dbReference>
<dbReference type="AlphaFoldDB" id="A0A5N1JTA5"/>
<proteinExistence type="predicted"/>
<gene>
    <name evidence="3" type="ORF">F0P93_04605</name>
</gene>
<evidence type="ECO:0000313" key="3">
    <source>
        <dbReference type="EMBL" id="KAA9357023.1"/>
    </source>
</evidence>
<protein>
    <submittedName>
        <fullName evidence="3">GHKL domain-containing protein</fullName>
    </submittedName>
</protein>
<dbReference type="SUPFAM" id="SSF55874">
    <property type="entry name" value="ATPase domain of HSP90 chaperone/DNA topoisomerase II/histidine kinase"/>
    <property type="match status" value="1"/>
</dbReference>
<organism evidence="3 4">
    <name type="scientific">Larkinella humicola</name>
    <dbReference type="NCBI Taxonomy" id="2607654"/>
    <lineage>
        <taxon>Bacteria</taxon>
        <taxon>Pseudomonadati</taxon>
        <taxon>Bacteroidota</taxon>
        <taxon>Cytophagia</taxon>
        <taxon>Cytophagales</taxon>
        <taxon>Spirosomataceae</taxon>
        <taxon>Larkinella</taxon>
    </lineage>
</organism>
<keyword evidence="4" id="KW-1185">Reference proteome</keyword>
<dbReference type="Proteomes" id="UP000326344">
    <property type="component" value="Unassembled WGS sequence"/>
</dbReference>
<sequence length="377" mass="44362">MNALALGRSNRHWFFAYKLYHIPFWFLYNYLWWAIAVGNPYKAATSLFFTPFSIKFLFYFIFQALAAYFNLYFLIPKYLEKNRLLAYMTFLLLTIVVASLCIIPGYYLSAYWSEKTLNELYGGGSEADCFYKFLNNAFSSTVASMTLAMSIKLTKNWVETRQRQQLLEKEKLETELKFLKYQFNPHFLFNTINSIFFLIHKNPDMASDSLAKFSELLRHQLYECNDQKIPLTKEITYLENFIELEKLRQNNNIEVIFQMDFQDHEPLEIAPFVLMNFVENAFKHVSKLTDQPNWIRIDLRLDQRNLCFAVSNSTSPSSASDVLNFGGIGIKNVQRRLDLIYPDRYVLSILNRDSRFDVQLQLTLSELEIRHALETAA</sequence>
<feature type="transmembrane region" description="Helical" evidence="1">
    <location>
        <begin position="12"/>
        <end position="36"/>
    </location>
</feature>
<dbReference type="RefSeq" id="WP_150875110.1">
    <property type="nucleotide sequence ID" value="NZ_VTWS01000001.1"/>
</dbReference>
<dbReference type="GO" id="GO:0016020">
    <property type="term" value="C:membrane"/>
    <property type="evidence" value="ECO:0007669"/>
    <property type="project" value="InterPro"/>
</dbReference>
<evidence type="ECO:0000256" key="1">
    <source>
        <dbReference type="SAM" id="Phobius"/>
    </source>
</evidence>
<feature type="transmembrane region" description="Helical" evidence="1">
    <location>
        <begin position="56"/>
        <end position="75"/>
    </location>
</feature>
<feature type="domain" description="Signal transduction histidine kinase internal region" evidence="2">
    <location>
        <begin position="174"/>
        <end position="252"/>
    </location>
</feature>
<name>A0A5N1JTA5_9BACT</name>
<comment type="caution">
    <text evidence="3">The sequence shown here is derived from an EMBL/GenBank/DDBJ whole genome shotgun (WGS) entry which is preliminary data.</text>
</comment>
<feature type="transmembrane region" description="Helical" evidence="1">
    <location>
        <begin position="84"/>
        <end position="108"/>
    </location>
</feature>
<dbReference type="Pfam" id="PF06580">
    <property type="entry name" value="His_kinase"/>
    <property type="match status" value="1"/>
</dbReference>
<keyword evidence="1" id="KW-1133">Transmembrane helix</keyword>
<dbReference type="PANTHER" id="PTHR34220">
    <property type="entry name" value="SENSOR HISTIDINE KINASE YPDA"/>
    <property type="match status" value="1"/>
</dbReference>
<dbReference type="PANTHER" id="PTHR34220:SF7">
    <property type="entry name" value="SENSOR HISTIDINE KINASE YPDA"/>
    <property type="match status" value="1"/>
</dbReference>
<dbReference type="Gene3D" id="3.30.565.10">
    <property type="entry name" value="Histidine kinase-like ATPase, C-terminal domain"/>
    <property type="match status" value="1"/>
</dbReference>
<evidence type="ECO:0000259" key="2">
    <source>
        <dbReference type="Pfam" id="PF06580"/>
    </source>
</evidence>
<dbReference type="GO" id="GO:0000155">
    <property type="term" value="F:phosphorelay sensor kinase activity"/>
    <property type="evidence" value="ECO:0007669"/>
    <property type="project" value="InterPro"/>
</dbReference>
<dbReference type="InterPro" id="IPR036890">
    <property type="entry name" value="HATPase_C_sf"/>
</dbReference>
<keyword evidence="1" id="KW-0472">Membrane</keyword>
<dbReference type="EMBL" id="VTWS01000001">
    <property type="protein sequence ID" value="KAA9357023.1"/>
    <property type="molecule type" value="Genomic_DNA"/>
</dbReference>
<dbReference type="InterPro" id="IPR010559">
    <property type="entry name" value="Sig_transdc_His_kin_internal"/>
</dbReference>
<evidence type="ECO:0000313" key="4">
    <source>
        <dbReference type="Proteomes" id="UP000326344"/>
    </source>
</evidence>